<accession>A0A1H4BJR1</accession>
<dbReference type="InterPro" id="IPR045538">
    <property type="entry name" value="CIS_TMP"/>
</dbReference>
<feature type="region of interest" description="Disordered" evidence="1">
    <location>
        <begin position="369"/>
        <end position="396"/>
    </location>
</feature>
<feature type="region of interest" description="Disordered" evidence="1">
    <location>
        <begin position="278"/>
        <end position="299"/>
    </location>
</feature>
<dbReference type="STRING" id="525918.SAMN05660964_01691"/>
<evidence type="ECO:0000313" key="3">
    <source>
        <dbReference type="Proteomes" id="UP000199397"/>
    </source>
</evidence>
<dbReference type="EMBL" id="FNQP01000008">
    <property type="protein sequence ID" value="SEA48381.1"/>
    <property type="molecule type" value="Genomic_DNA"/>
</dbReference>
<sequence>MSHCIRQCHFHLAFNGTEAAGLALQRTLPDLCTHRLMPALEPVLERHAPAAGVLSIDWLDIDAGVLSLERLAQDLPDLLAHALEKQLREYLSAGKHSQQTASVTGSPIRFQTPQQSLHEAFMHFLQTGRLPWSFQLPTGKNLEQTLLEAWQQSEPATTDHNDDAFPQTMLLQTLTSPTARQRLTRQFSPLFLQTLVTRLSPDSRPVVDQVLQALPAAITSTTEASAVTRLVWEVVFAQLAHTPLDSVLTAPALASQFFQEYPQYFPHLTQDSLLANTGEQQRSATTQQNTHEPVSQVKQKLNDMKHGATTQQNTHEPISHVYPRQMKTRFLTSSEETEHSDAIGIHKTVLAQTTPNVSEPHGLEITQHNTFTPSLRPHSPSVTPLPPTHSPARLSAASQAETDGFYIGNAGLVLLHPFLPHCFKTLGIAVDEQLVEANRAICLLHFMATGQTTAPEYALALPKILCNLPLDMPVEADSGLTPRECEEASALLTAVIHHWEALKNTSVDGLRGTFLLRNGKISRRNDGDWLLQVETQTFDILLDQLPWGIGMVKLPWMPHLLWTEWR</sequence>
<evidence type="ECO:0000256" key="1">
    <source>
        <dbReference type="SAM" id="MobiDB-lite"/>
    </source>
</evidence>
<dbReference type="Proteomes" id="UP000199397">
    <property type="component" value="Unassembled WGS sequence"/>
</dbReference>
<organism evidence="2 3">
    <name type="scientific">Thiothrix caldifontis</name>
    <dbReference type="NCBI Taxonomy" id="525918"/>
    <lineage>
        <taxon>Bacteria</taxon>
        <taxon>Pseudomonadati</taxon>
        <taxon>Pseudomonadota</taxon>
        <taxon>Gammaproteobacteria</taxon>
        <taxon>Thiotrichales</taxon>
        <taxon>Thiotrichaceae</taxon>
        <taxon>Thiothrix</taxon>
    </lineage>
</organism>
<reference evidence="2 3" key="1">
    <citation type="submission" date="2016-10" db="EMBL/GenBank/DDBJ databases">
        <authorList>
            <person name="de Groot N.N."/>
        </authorList>
    </citation>
    <scope>NUCLEOTIDE SEQUENCE [LARGE SCALE GENOMIC DNA]</scope>
    <source>
        <strain evidence="2 3">DSM 21228</strain>
    </source>
</reference>
<gene>
    <name evidence="2" type="ORF">SAMN05660964_01691</name>
</gene>
<proteinExistence type="predicted"/>
<evidence type="ECO:0000313" key="2">
    <source>
        <dbReference type="EMBL" id="SEA48381.1"/>
    </source>
</evidence>
<name>A0A1H4BJR1_9GAMM</name>
<protein>
    <submittedName>
        <fullName evidence="2">Uncharacterized protein</fullName>
    </submittedName>
</protein>
<dbReference type="Pfam" id="PF19268">
    <property type="entry name" value="CIS_TMP"/>
    <property type="match status" value="1"/>
</dbReference>
<keyword evidence="3" id="KW-1185">Reference proteome</keyword>
<dbReference type="RefSeq" id="WP_175517887.1">
    <property type="nucleotide sequence ID" value="NZ_FNQP01000008.1"/>
</dbReference>
<dbReference type="AlphaFoldDB" id="A0A1H4BJR1"/>